<accession>A0ACC2VVN7</accession>
<evidence type="ECO:0000313" key="1">
    <source>
        <dbReference type="EMBL" id="KAJ9103129.1"/>
    </source>
</evidence>
<sequence length="213" mass="24993">MLTNVEMGYESSQVIGQGSLVKANEIYDSLSGFTSLQIKYKALRERHRMVVRRCLGAEEDIAASNLVYDQLDVRLDESVEENKELEDKLRVKRNELERVKEQSLKWCSEYMEKDHAMQTQSEGHMEETKALCDRVKDLQEGNKRLDAIVEMQRLKLESFDDTWQAIRETTLKHAVASERKYMNQARKKGKRKATEESNEEENMDRRRENKIAE</sequence>
<reference evidence="1" key="1">
    <citation type="submission" date="2023-04" db="EMBL/GenBank/DDBJ databases">
        <title>Draft Genome sequencing of Naganishia species isolated from polar environments using Oxford Nanopore Technology.</title>
        <authorList>
            <person name="Leo P."/>
            <person name="Venkateswaran K."/>
        </authorList>
    </citation>
    <scope>NUCLEOTIDE SEQUENCE</scope>
    <source>
        <strain evidence="1">MNA-CCFEE 5423</strain>
    </source>
</reference>
<keyword evidence="2" id="KW-1185">Reference proteome</keyword>
<gene>
    <name evidence="1" type="ORF">QFC21_002551</name>
</gene>
<dbReference type="EMBL" id="JASBWT010000007">
    <property type="protein sequence ID" value="KAJ9103129.1"/>
    <property type="molecule type" value="Genomic_DNA"/>
</dbReference>
<evidence type="ECO:0000313" key="2">
    <source>
        <dbReference type="Proteomes" id="UP001227268"/>
    </source>
</evidence>
<proteinExistence type="predicted"/>
<organism evidence="1 2">
    <name type="scientific">Naganishia friedmannii</name>
    <dbReference type="NCBI Taxonomy" id="89922"/>
    <lineage>
        <taxon>Eukaryota</taxon>
        <taxon>Fungi</taxon>
        <taxon>Dikarya</taxon>
        <taxon>Basidiomycota</taxon>
        <taxon>Agaricomycotina</taxon>
        <taxon>Tremellomycetes</taxon>
        <taxon>Filobasidiales</taxon>
        <taxon>Filobasidiaceae</taxon>
        <taxon>Naganishia</taxon>
    </lineage>
</organism>
<name>A0ACC2VVN7_9TREE</name>
<dbReference type="Proteomes" id="UP001227268">
    <property type="component" value="Unassembled WGS sequence"/>
</dbReference>
<protein>
    <submittedName>
        <fullName evidence="1">Uncharacterized protein</fullName>
    </submittedName>
</protein>
<comment type="caution">
    <text evidence="1">The sequence shown here is derived from an EMBL/GenBank/DDBJ whole genome shotgun (WGS) entry which is preliminary data.</text>
</comment>